<proteinExistence type="predicted"/>
<evidence type="ECO:0000313" key="2">
    <source>
        <dbReference type="EMBL" id="RED65010.1"/>
    </source>
</evidence>
<evidence type="ECO:0000313" key="3">
    <source>
        <dbReference type="Proteomes" id="UP000256869"/>
    </source>
</evidence>
<dbReference type="OrthoDB" id="1808478at2"/>
<keyword evidence="3" id="KW-1185">Reference proteome</keyword>
<feature type="signal peptide" evidence="1">
    <location>
        <begin position="1"/>
        <end position="24"/>
    </location>
</feature>
<accession>A0A3D9ITC0</accession>
<organism evidence="2 3">
    <name type="scientific">Cohnella lupini</name>
    <dbReference type="NCBI Taxonomy" id="1294267"/>
    <lineage>
        <taxon>Bacteria</taxon>
        <taxon>Bacillati</taxon>
        <taxon>Bacillota</taxon>
        <taxon>Bacilli</taxon>
        <taxon>Bacillales</taxon>
        <taxon>Paenibacillaceae</taxon>
        <taxon>Cohnella</taxon>
    </lineage>
</organism>
<dbReference type="RefSeq" id="WP_115991743.1">
    <property type="nucleotide sequence ID" value="NZ_QRDY01000002.1"/>
</dbReference>
<dbReference type="EMBL" id="QRDY01000002">
    <property type="protein sequence ID" value="RED65010.1"/>
    <property type="molecule type" value="Genomic_DNA"/>
</dbReference>
<name>A0A3D9ITC0_9BACL</name>
<gene>
    <name evidence="2" type="ORF">DFP95_102432</name>
</gene>
<sequence>MGKRFPAKATIGLIVILWFASSMAVGNTGGIAAASGGQTSAQAIEIGAAAPPAVPFSVFDPNHIYLNNGTNTIILAAGSLTISGTTTADVITDSIGITFYLQKWNGTSWETIGSGTTAGTNLTNSYNTSVVRSTTAGQYYRARTIHWVIENGKYEEGERFSNSVLAI</sequence>
<protein>
    <submittedName>
        <fullName evidence="2">Uncharacterized protein</fullName>
    </submittedName>
</protein>
<keyword evidence="1" id="KW-0732">Signal</keyword>
<comment type="caution">
    <text evidence="2">The sequence shown here is derived from an EMBL/GenBank/DDBJ whole genome shotgun (WGS) entry which is preliminary data.</text>
</comment>
<evidence type="ECO:0000256" key="1">
    <source>
        <dbReference type="SAM" id="SignalP"/>
    </source>
</evidence>
<dbReference type="Proteomes" id="UP000256869">
    <property type="component" value="Unassembled WGS sequence"/>
</dbReference>
<reference evidence="2 3" key="1">
    <citation type="submission" date="2018-07" db="EMBL/GenBank/DDBJ databases">
        <title>Genomic Encyclopedia of Type Strains, Phase III (KMG-III): the genomes of soil and plant-associated and newly described type strains.</title>
        <authorList>
            <person name="Whitman W."/>
        </authorList>
    </citation>
    <scope>NUCLEOTIDE SEQUENCE [LARGE SCALE GENOMIC DNA]</scope>
    <source>
        <strain evidence="2 3">CECT 8236</strain>
    </source>
</reference>
<feature type="chain" id="PRO_5039061501" evidence="1">
    <location>
        <begin position="25"/>
        <end position="167"/>
    </location>
</feature>
<dbReference type="AlphaFoldDB" id="A0A3D9ITC0"/>